<reference evidence="2" key="1">
    <citation type="submission" date="2016-10" db="EMBL/GenBank/DDBJ databases">
        <authorList>
            <person name="Varghese N."/>
        </authorList>
    </citation>
    <scope>NUCLEOTIDE SEQUENCE [LARGE SCALE GENOMIC DNA]</scope>
    <source>
        <strain evidence="2">DSM 12489</strain>
    </source>
</reference>
<gene>
    <name evidence="1" type="ORF">SAMN04489725_12325</name>
</gene>
<proteinExistence type="predicted"/>
<dbReference type="AlphaFoldDB" id="A0A1H2XPB2"/>
<keyword evidence="2" id="KW-1185">Reference proteome</keyword>
<sequence>MRQLIIGLLVMVVVIGLAVANVRFGKQELAQVGQAGVTAITNAPSANLASRSNS</sequence>
<dbReference type="EMBL" id="FNOJ01000023">
    <property type="protein sequence ID" value="SDW94741.1"/>
    <property type="molecule type" value="Genomic_DNA"/>
</dbReference>
<dbReference type="RefSeq" id="WP_176780912.1">
    <property type="nucleotide sequence ID" value="NZ_FNOJ01000023.1"/>
</dbReference>
<evidence type="ECO:0000313" key="1">
    <source>
        <dbReference type="EMBL" id="SDW94741.1"/>
    </source>
</evidence>
<accession>A0A1H2XPB2</accession>
<evidence type="ECO:0000313" key="2">
    <source>
        <dbReference type="Proteomes" id="UP000182589"/>
    </source>
</evidence>
<dbReference type="STRING" id="89784.SAMN04489725_12325"/>
<dbReference type="Proteomes" id="UP000182589">
    <property type="component" value="Unassembled WGS sequence"/>
</dbReference>
<protein>
    <submittedName>
        <fullName evidence="1">Uncharacterized protein</fullName>
    </submittedName>
</protein>
<organism evidence="1 2">
    <name type="scientific">Alicyclobacillus hesperidum</name>
    <dbReference type="NCBI Taxonomy" id="89784"/>
    <lineage>
        <taxon>Bacteria</taxon>
        <taxon>Bacillati</taxon>
        <taxon>Bacillota</taxon>
        <taxon>Bacilli</taxon>
        <taxon>Bacillales</taxon>
        <taxon>Alicyclobacillaceae</taxon>
        <taxon>Alicyclobacillus</taxon>
    </lineage>
</organism>
<name>A0A1H2XPB2_9BACL</name>